<dbReference type="EMBL" id="FUXX01000021">
    <property type="protein sequence ID" value="SKA63266.1"/>
    <property type="molecule type" value="Genomic_DNA"/>
</dbReference>
<dbReference type="InterPro" id="IPR008242">
    <property type="entry name" value="Chor_mutase/pphenate_deHydtase"/>
</dbReference>
<comment type="pathway">
    <text evidence="4">Amino-acid biosynthesis; L-phenylalanine biosynthesis; phenylpyruvate from prephenate: step 1/1.</text>
</comment>
<dbReference type="Proteomes" id="UP000242432">
    <property type="component" value="Unassembled WGS sequence"/>
</dbReference>
<dbReference type="Gene3D" id="3.40.190.10">
    <property type="entry name" value="Periplasmic binding protein-like II"/>
    <property type="match status" value="2"/>
</dbReference>
<keyword evidence="24" id="KW-1185">Reference proteome</keyword>
<dbReference type="SUPFAM" id="SSF53850">
    <property type="entry name" value="Periplasmic binding protein-like II"/>
    <property type="match status" value="1"/>
</dbReference>
<evidence type="ECO:0000256" key="5">
    <source>
        <dbReference type="ARBA" id="ARBA00004817"/>
    </source>
</evidence>
<feature type="domain" description="Chorismate mutase" evidence="20">
    <location>
        <begin position="1"/>
        <end position="89"/>
    </location>
</feature>
<dbReference type="PROSITE" id="PS51671">
    <property type="entry name" value="ACT"/>
    <property type="match status" value="1"/>
</dbReference>
<evidence type="ECO:0000313" key="23">
    <source>
        <dbReference type="EMBL" id="SKA63266.1"/>
    </source>
</evidence>
<dbReference type="InterPro" id="IPR002912">
    <property type="entry name" value="ACT_dom"/>
</dbReference>
<dbReference type="CDD" id="cd13631">
    <property type="entry name" value="PBP2_Ct-PDT_like"/>
    <property type="match status" value="1"/>
</dbReference>
<dbReference type="Gene3D" id="3.30.70.260">
    <property type="match status" value="1"/>
</dbReference>
<dbReference type="Gene3D" id="1.20.59.10">
    <property type="entry name" value="Chorismate mutase"/>
    <property type="match status" value="1"/>
</dbReference>
<keyword evidence="13" id="KW-0413">Isomerase</keyword>
<dbReference type="SUPFAM" id="SSF48600">
    <property type="entry name" value="Chorismate mutase II"/>
    <property type="match status" value="1"/>
</dbReference>
<dbReference type="PANTHER" id="PTHR21022">
    <property type="entry name" value="PREPHENATE DEHYDRATASE P PROTEIN"/>
    <property type="match status" value="1"/>
</dbReference>
<dbReference type="Pfam" id="PF00800">
    <property type="entry name" value="PDT"/>
    <property type="match status" value="1"/>
</dbReference>
<protein>
    <recommendedName>
        <fullName evidence="8">Bifunctional chorismate mutase/prephenate dehydratase</fullName>
        <ecNumber evidence="7">4.2.1.51</ecNumber>
        <ecNumber evidence="6">5.4.99.5</ecNumber>
    </recommendedName>
    <alternativeName>
        <fullName evidence="17">Chorismate mutase-prephenate dehydratase</fullName>
    </alternativeName>
    <alternativeName>
        <fullName evidence="16">p-protein</fullName>
    </alternativeName>
</protein>
<keyword evidence="15" id="KW-0511">Multifunctional enzyme</keyword>
<evidence type="ECO:0000256" key="3">
    <source>
        <dbReference type="ARBA" id="ARBA00004496"/>
    </source>
</evidence>
<evidence type="ECO:0000256" key="8">
    <source>
        <dbReference type="ARBA" id="ARBA00014401"/>
    </source>
</evidence>
<organism evidence="23 24">
    <name type="scientific">Succinivibrio dextrinosolvens DSM 3072</name>
    <dbReference type="NCBI Taxonomy" id="1123324"/>
    <lineage>
        <taxon>Bacteria</taxon>
        <taxon>Pseudomonadati</taxon>
        <taxon>Pseudomonadota</taxon>
        <taxon>Gammaproteobacteria</taxon>
        <taxon>Aeromonadales</taxon>
        <taxon>Succinivibrionaceae</taxon>
        <taxon>Succinivibrio</taxon>
    </lineage>
</organism>
<gene>
    <name evidence="23" type="ORF">SAMN02745213_01362</name>
</gene>
<dbReference type="RefSeq" id="WP_159443046.1">
    <property type="nucleotide sequence ID" value="NZ_FUXX01000021.1"/>
</dbReference>
<keyword evidence="11" id="KW-0057">Aromatic amino acid biosynthesis</keyword>
<dbReference type="EC" id="5.4.99.5" evidence="6"/>
<keyword evidence="10" id="KW-0028">Amino-acid biosynthesis</keyword>
<dbReference type="InterPro" id="IPR036263">
    <property type="entry name" value="Chorismate_II_sf"/>
</dbReference>
<dbReference type="UniPathway" id="UPA00121">
    <property type="reaction ID" value="UER00345"/>
</dbReference>
<evidence type="ECO:0000256" key="10">
    <source>
        <dbReference type="ARBA" id="ARBA00022605"/>
    </source>
</evidence>
<evidence type="ECO:0000256" key="14">
    <source>
        <dbReference type="ARBA" id="ARBA00023239"/>
    </source>
</evidence>
<feature type="domain" description="ACT" evidence="22">
    <location>
        <begin position="299"/>
        <end position="379"/>
    </location>
</feature>
<feature type="site" description="Essential for prephenate dehydratase activity" evidence="19">
    <location>
        <position position="277"/>
    </location>
</feature>
<evidence type="ECO:0000256" key="7">
    <source>
        <dbReference type="ARBA" id="ARBA00013147"/>
    </source>
</evidence>
<evidence type="ECO:0000259" key="22">
    <source>
        <dbReference type="PROSITE" id="PS51671"/>
    </source>
</evidence>
<comment type="subcellular location">
    <subcellularLocation>
        <location evidence="3">Cytoplasm</location>
    </subcellularLocation>
</comment>
<evidence type="ECO:0000256" key="2">
    <source>
        <dbReference type="ARBA" id="ARBA00002364"/>
    </source>
</evidence>
<dbReference type="AlphaFoldDB" id="A0A1T4VED9"/>
<evidence type="ECO:0000256" key="19">
    <source>
        <dbReference type="PIRSR" id="PIRSR001500-2"/>
    </source>
</evidence>
<dbReference type="Pfam" id="PF01817">
    <property type="entry name" value="CM_2"/>
    <property type="match status" value="1"/>
</dbReference>
<dbReference type="CDD" id="cd04905">
    <property type="entry name" value="ACT_CM-PDT"/>
    <property type="match status" value="1"/>
</dbReference>
<reference evidence="24" key="1">
    <citation type="submission" date="2017-02" db="EMBL/GenBank/DDBJ databases">
        <authorList>
            <person name="Varghese N."/>
            <person name="Submissions S."/>
        </authorList>
    </citation>
    <scope>NUCLEOTIDE SEQUENCE [LARGE SCALE GENOMIC DNA]</scope>
    <source>
        <strain evidence="24">DSM 3072</strain>
    </source>
</reference>
<dbReference type="InterPro" id="IPR045865">
    <property type="entry name" value="ACT-like_dom_sf"/>
</dbReference>
<dbReference type="SMART" id="SM00830">
    <property type="entry name" value="CM_2"/>
    <property type="match status" value="1"/>
</dbReference>
<dbReference type="GO" id="GO:0004106">
    <property type="term" value="F:chorismate mutase activity"/>
    <property type="evidence" value="ECO:0007669"/>
    <property type="project" value="UniProtKB-EC"/>
</dbReference>
<proteinExistence type="predicted"/>
<dbReference type="PIRSF" id="PIRSF001500">
    <property type="entry name" value="Chor_mut_pdt_Ppr"/>
    <property type="match status" value="1"/>
</dbReference>
<dbReference type="InterPro" id="IPR001086">
    <property type="entry name" value="Preph_deHydtase"/>
</dbReference>
<dbReference type="GO" id="GO:0005737">
    <property type="term" value="C:cytoplasm"/>
    <property type="evidence" value="ECO:0007669"/>
    <property type="project" value="UniProtKB-SubCell"/>
</dbReference>
<evidence type="ECO:0000256" key="16">
    <source>
        <dbReference type="ARBA" id="ARBA00031175"/>
    </source>
</evidence>
<keyword evidence="9" id="KW-0963">Cytoplasm</keyword>
<dbReference type="PROSITE" id="PS51171">
    <property type="entry name" value="PREPHENATE_DEHYDR_3"/>
    <property type="match status" value="1"/>
</dbReference>
<dbReference type="SUPFAM" id="SSF55021">
    <property type="entry name" value="ACT-like"/>
    <property type="match status" value="1"/>
</dbReference>
<evidence type="ECO:0000256" key="4">
    <source>
        <dbReference type="ARBA" id="ARBA00004741"/>
    </source>
</evidence>
<dbReference type="InterPro" id="IPR036979">
    <property type="entry name" value="CM_dom_sf"/>
</dbReference>
<dbReference type="InterPro" id="IPR018528">
    <property type="entry name" value="Preph_deHydtase_CS"/>
</dbReference>
<evidence type="ECO:0000256" key="12">
    <source>
        <dbReference type="ARBA" id="ARBA00023222"/>
    </source>
</evidence>
<sequence>MRDLLQCREDIDSIDRQILDLLEKRMDVAKDIAEYKLSHNQSITDTSREQIKLQKLREQAKSHGLPASYISDLYRMIMKNTCAIEQQHIIAKANSSTIIRDTSIAHLGSTGSYSHVAAMRFLEGFKGNITASGCDTFEQIVGQVETGKVEFGVLPIENSSSGSINEVLDVIQNTTASIVGELFVPIDHAILGTSASKLEEITDVYSHPQPVAQCSNWIKDILPKANIHYTKATSEAMNIIRDLNSPHHVAIGSHMAASYYDLIPIVDNIANNTNNYTRFIVISMTPISVPATIPAKTSLTFGVQKYTPGSLISVLAEISKHQLNLTKLISRPRLDRNKDTWEEIFFADIEGNLSSPELQDILEDIKPFTSTLKVLGCYPNSEEKNNQR</sequence>
<dbReference type="InterPro" id="IPR002701">
    <property type="entry name" value="CM_II_prokaryot"/>
</dbReference>
<dbReference type="GO" id="GO:0046417">
    <property type="term" value="P:chorismate metabolic process"/>
    <property type="evidence" value="ECO:0007669"/>
    <property type="project" value="InterPro"/>
</dbReference>
<dbReference type="STRING" id="83771.SAMN02910357_00898"/>
<name>A0A1T4VED9_9GAMM</name>
<dbReference type="PANTHER" id="PTHR21022:SF19">
    <property type="entry name" value="PREPHENATE DEHYDRATASE-RELATED"/>
    <property type="match status" value="1"/>
</dbReference>
<evidence type="ECO:0000259" key="20">
    <source>
        <dbReference type="PROSITE" id="PS51168"/>
    </source>
</evidence>
<evidence type="ECO:0000256" key="6">
    <source>
        <dbReference type="ARBA" id="ARBA00012404"/>
    </source>
</evidence>
<dbReference type="FunFam" id="3.40.190.10:FF:000034">
    <property type="entry name" value="Chorismate mutase/prephenate dehydratase"/>
    <property type="match status" value="1"/>
</dbReference>
<evidence type="ECO:0000256" key="9">
    <source>
        <dbReference type="ARBA" id="ARBA00022490"/>
    </source>
</evidence>
<accession>A0A1T4VED9</accession>
<evidence type="ECO:0000256" key="17">
    <source>
        <dbReference type="ARBA" id="ARBA00031520"/>
    </source>
</evidence>
<evidence type="ECO:0000259" key="21">
    <source>
        <dbReference type="PROSITE" id="PS51171"/>
    </source>
</evidence>
<dbReference type="UniPathway" id="UPA00120">
    <property type="reaction ID" value="UER00203"/>
</dbReference>
<keyword evidence="14" id="KW-0456">Lyase</keyword>
<evidence type="ECO:0000256" key="11">
    <source>
        <dbReference type="ARBA" id="ARBA00023141"/>
    </source>
</evidence>
<comment type="pathway">
    <text evidence="5">Metabolic intermediate biosynthesis; prephenate biosynthesis; prephenate from chorismate: step 1/1.</text>
</comment>
<evidence type="ECO:0000313" key="24">
    <source>
        <dbReference type="Proteomes" id="UP000242432"/>
    </source>
</evidence>
<dbReference type="GO" id="GO:0009094">
    <property type="term" value="P:L-phenylalanine biosynthetic process"/>
    <property type="evidence" value="ECO:0007669"/>
    <property type="project" value="UniProtKB-UniPathway"/>
</dbReference>
<feature type="domain" description="Prephenate dehydratase" evidence="21">
    <location>
        <begin position="103"/>
        <end position="284"/>
    </location>
</feature>
<evidence type="ECO:0000256" key="13">
    <source>
        <dbReference type="ARBA" id="ARBA00023235"/>
    </source>
</evidence>
<comment type="function">
    <text evidence="2">Catalyzes the Claisen rearrangement of chorismate to prephenate and the decarboxylation/dehydration of prephenate to phenylpyruvate.</text>
</comment>
<dbReference type="PROSITE" id="PS51168">
    <property type="entry name" value="CHORISMATE_MUT_2"/>
    <property type="match status" value="1"/>
</dbReference>
<dbReference type="GO" id="GO:0004664">
    <property type="term" value="F:prephenate dehydratase activity"/>
    <property type="evidence" value="ECO:0007669"/>
    <property type="project" value="UniProtKB-EC"/>
</dbReference>
<keyword evidence="12" id="KW-0584">Phenylalanine biosynthesis</keyword>
<evidence type="ECO:0000256" key="18">
    <source>
        <dbReference type="ARBA" id="ARBA00047848"/>
    </source>
</evidence>
<dbReference type="PROSITE" id="PS00857">
    <property type="entry name" value="PREPHENATE_DEHYDR_1"/>
    <property type="match status" value="1"/>
</dbReference>
<dbReference type="EC" id="4.2.1.51" evidence="7"/>
<comment type="catalytic activity">
    <reaction evidence="18">
        <text>prephenate + H(+) = 3-phenylpyruvate + CO2 + H2O</text>
        <dbReference type="Rhea" id="RHEA:21648"/>
        <dbReference type="ChEBI" id="CHEBI:15377"/>
        <dbReference type="ChEBI" id="CHEBI:15378"/>
        <dbReference type="ChEBI" id="CHEBI:16526"/>
        <dbReference type="ChEBI" id="CHEBI:18005"/>
        <dbReference type="ChEBI" id="CHEBI:29934"/>
        <dbReference type="EC" id="4.2.1.51"/>
    </reaction>
</comment>
<comment type="catalytic activity">
    <reaction evidence="1">
        <text>chorismate = prephenate</text>
        <dbReference type="Rhea" id="RHEA:13897"/>
        <dbReference type="ChEBI" id="CHEBI:29748"/>
        <dbReference type="ChEBI" id="CHEBI:29934"/>
        <dbReference type="EC" id="5.4.99.5"/>
    </reaction>
</comment>
<evidence type="ECO:0000256" key="1">
    <source>
        <dbReference type="ARBA" id="ARBA00000824"/>
    </source>
</evidence>
<evidence type="ECO:0000256" key="15">
    <source>
        <dbReference type="ARBA" id="ARBA00023268"/>
    </source>
</evidence>